<dbReference type="InterPro" id="IPR013325">
    <property type="entry name" value="RNA_pol_sigma_r2"/>
</dbReference>
<evidence type="ECO:0000259" key="2">
    <source>
        <dbReference type="Pfam" id="PF04542"/>
    </source>
</evidence>
<feature type="compositionally biased region" description="Polar residues" evidence="1">
    <location>
        <begin position="458"/>
        <end position="475"/>
    </location>
</feature>
<feature type="compositionally biased region" description="Low complexity" evidence="1">
    <location>
        <begin position="376"/>
        <end position="431"/>
    </location>
</feature>
<dbReference type="RefSeq" id="WP_201879976.1">
    <property type="nucleotide sequence ID" value="NZ_JAERRF010000023.1"/>
</dbReference>
<feature type="domain" description="RNA polymerase sigma-70 region 2" evidence="2">
    <location>
        <begin position="16"/>
        <end position="55"/>
    </location>
</feature>
<evidence type="ECO:0000313" key="4">
    <source>
        <dbReference type="Proteomes" id="UP000634229"/>
    </source>
</evidence>
<dbReference type="SUPFAM" id="SSF88946">
    <property type="entry name" value="Sigma2 domain of RNA polymerase sigma factors"/>
    <property type="match status" value="1"/>
</dbReference>
<comment type="caution">
    <text evidence="3">The sequence shown here is derived from an EMBL/GenBank/DDBJ whole genome shotgun (WGS) entry which is preliminary data.</text>
</comment>
<name>A0ABS1NLR5_9ACTN</name>
<feature type="region of interest" description="Disordered" evidence="1">
    <location>
        <begin position="310"/>
        <end position="482"/>
    </location>
</feature>
<feature type="compositionally biased region" description="Basic and acidic residues" evidence="1">
    <location>
        <begin position="349"/>
        <end position="364"/>
    </location>
</feature>
<evidence type="ECO:0000313" key="3">
    <source>
        <dbReference type="EMBL" id="MBL1100933.1"/>
    </source>
</evidence>
<dbReference type="Proteomes" id="UP000634229">
    <property type="component" value="Unassembled WGS sequence"/>
</dbReference>
<sequence>MHQGPAALGAAAYTRLYEAEYPRLVAYARTLTGNPWTAGDLVAEAHYRVWRRVRTGPPIGADAAPAELTSAVRGLSAAASSWGPPQRASYLEPLVEVLGELPQRWVTALWLAEVDGLAPEGVARRLGSHADGAAALVERGRDSLRQEYLRAQPGAPASAACGAYWERMPSHVQGVDTPQQAEQIAVHIEGCQDCRARMEQLVAADDRLPALTGPALLALLDRGAATWLAPLAAVGGAAAAVAATRTLPFGGAHASAAGGTLVSTRRSVRHLMRGQVRQAGPVAATVAGVGVLLIASAAVAAGLALTDGDPAEPGQPAAASVPSHPGGAGVPPQGHSSSGSSETSGTSPRKPDELRSDAAREASRNRPSKGAPVGQSPSDVPSSAVAPSTSASSSAEPSSPSSSSPSSRPTSPSSSPSSPSGEPSDPSAPSPTDDRTDGPTGEPTDGDTAQPSRPGEPSGTTSTKPTAEPTASSGDSSKDCVSLVVRVCVDDNR</sequence>
<dbReference type="Gene3D" id="1.10.1740.10">
    <property type="match status" value="1"/>
</dbReference>
<dbReference type="InterPro" id="IPR007627">
    <property type="entry name" value="RNA_pol_sigma70_r2"/>
</dbReference>
<reference evidence="3 4" key="1">
    <citation type="submission" date="2021-01" db="EMBL/GenBank/DDBJ databases">
        <title>WGS of actinomycetes isolated from Thailand.</title>
        <authorList>
            <person name="Thawai C."/>
        </authorList>
    </citation>
    <scope>NUCLEOTIDE SEQUENCE [LARGE SCALE GENOMIC DNA]</scope>
    <source>
        <strain evidence="3 4">CA1R205</strain>
    </source>
</reference>
<feature type="compositionally biased region" description="Low complexity" evidence="1">
    <location>
        <begin position="336"/>
        <end position="347"/>
    </location>
</feature>
<proteinExistence type="predicted"/>
<dbReference type="EMBL" id="JAERRF010000023">
    <property type="protein sequence ID" value="MBL1100933.1"/>
    <property type="molecule type" value="Genomic_DNA"/>
</dbReference>
<accession>A0ABS1NLR5</accession>
<protein>
    <submittedName>
        <fullName evidence="3">Sigma-70 family RNA polymerase sigma factor</fullName>
    </submittedName>
</protein>
<evidence type="ECO:0000256" key="1">
    <source>
        <dbReference type="SAM" id="MobiDB-lite"/>
    </source>
</evidence>
<gene>
    <name evidence="3" type="ORF">JK363_30555</name>
</gene>
<keyword evidence="4" id="KW-1185">Reference proteome</keyword>
<dbReference type="Pfam" id="PF04542">
    <property type="entry name" value="Sigma70_r2"/>
    <property type="match status" value="1"/>
</dbReference>
<organism evidence="3 4">
    <name type="scientific">Streptomyces coffeae</name>
    <dbReference type="NCBI Taxonomy" id="621382"/>
    <lineage>
        <taxon>Bacteria</taxon>
        <taxon>Bacillati</taxon>
        <taxon>Actinomycetota</taxon>
        <taxon>Actinomycetes</taxon>
        <taxon>Kitasatosporales</taxon>
        <taxon>Streptomycetaceae</taxon>
        <taxon>Streptomyces</taxon>
    </lineage>
</organism>